<dbReference type="InterPro" id="IPR033316">
    <property type="entry name" value="RBBP8-like"/>
</dbReference>
<dbReference type="GO" id="GO:0010792">
    <property type="term" value="P:DNA double-strand break processing involved in repair via single-strand annealing"/>
    <property type="evidence" value="ECO:0007669"/>
    <property type="project" value="TreeGrafter"/>
</dbReference>
<protein>
    <submittedName>
        <fullName evidence="6">SAE2 domain-containing protein</fullName>
    </submittedName>
</protein>
<dbReference type="OrthoDB" id="5801062at2759"/>
<organism evidence="6 7">
    <name type="scientific">Mycena venus</name>
    <dbReference type="NCBI Taxonomy" id="2733690"/>
    <lineage>
        <taxon>Eukaryota</taxon>
        <taxon>Fungi</taxon>
        <taxon>Dikarya</taxon>
        <taxon>Basidiomycota</taxon>
        <taxon>Agaricomycotina</taxon>
        <taxon>Agaricomycetes</taxon>
        <taxon>Agaricomycetidae</taxon>
        <taxon>Agaricales</taxon>
        <taxon>Marasmiineae</taxon>
        <taxon>Mycenaceae</taxon>
        <taxon>Mycena</taxon>
    </lineage>
</organism>
<evidence type="ECO:0000256" key="2">
    <source>
        <dbReference type="ARBA" id="ARBA00022763"/>
    </source>
</evidence>
<evidence type="ECO:0000259" key="5">
    <source>
        <dbReference type="Pfam" id="PF08573"/>
    </source>
</evidence>
<comment type="subcellular location">
    <subcellularLocation>
        <location evidence="1">Nucleus</location>
    </subcellularLocation>
</comment>
<keyword evidence="3" id="KW-0539">Nucleus</keyword>
<evidence type="ECO:0000256" key="3">
    <source>
        <dbReference type="ARBA" id="ARBA00023242"/>
    </source>
</evidence>
<keyword evidence="2" id="KW-0227">DNA damage</keyword>
<dbReference type="InterPro" id="IPR013882">
    <property type="entry name" value="Ctp1_C"/>
</dbReference>
<proteinExistence type="predicted"/>
<reference evidence="6" key="1">
    <citation type="submission" date="2020-05" db="EMBL/GenBank/DDBJ databases">
        <title>Mycena genomes resolve the evolution of fungal bioluminescence.</title>
        <authorList>
            <person name="Tsai I.J."/>
        </authorList>
    </citation>
    <scope>NUCLEOTIDE SEQUENCE</scope>
    <source>
        <strain evidence="6">CCC161011</strain>
    </source>
</reference>
<dbReference type="AlphaFoldDB" id="A0A8H7CLA4"/>
<evidence type="ECO:0000256" key="4">
    <source>
        <dbReference type="SAM" id="MobiDB-lite"/>
    </source>
</evidence>
<dbReference type="PANTHER" id="PTHR15107:SF0">
    <property type="entry name" value="DNA ENDONUCLEASE ACTIVATOR CTP1 C-TERMINAL DOMAIN-CONTAINING PROTEIN"/>
    <property type="match status" value="1"/>
</dbReference>
<feature type="compositionally biased region" description="Basic and acidic residues" evidence="4">
    <location>
        <begin position="156"/>
        <end position="166"/>
    </location>
</feature>
<keyword evidence="7" id="KW-1185">Reference proteome</keyword>
<dbReference type="EMBL" id="JACAZI010000019">
    <property type="protein sequence ID" value="KAF7340137.1"/>
    <property type="molecule type" value="Genomic_DNA"/>
</dbReference>
<feature type="region of interest" description="Disordered" evidence="4">
    <location>
        <begin position="135"/>
        <end position="167"/>
    </location>
</feature>
<feature type="domain" description="DNA endonuclease activator Ctp1 C-terminal" evidence="5">
    <location>
        <begin position="102"/>
        <end position="198"/>
    </location>
</feature>
<dbReference type="Proteomes" id="UP000620124">
    <property type="component" value="Unassembled WGS sequence"/>
</dbReference>
<dbReference type="Pfam" id="PF08573">
    <property type="entry name" value="SAE2"/>
    <property type="match status" value="1"/>
</dbReference>
<dbReference type="GO" id="GO:0003684">
    <property type="term" value="F:damaged DNA binding"/>
    <property type="evidence" value="ECO:0007669"/>
    <property type="project" value="TreeGrafter"/>
</dbReference>
<evidence type="ECO:0000313" key="7">
    <source>
        <dbReference type="Proteomes" id="UP000620124"/>
    </source>
</evidence>
<evidence type="ECO:0000313" key="6">
    <source>
        <dbReference type="EMBL" id="KAF7340137.1"/>
    </source>
</evidence>
<accession>A0A8H7CLA4</accession>
<evidence type="ECO:0000256" key="1">
    <source>
        <dbReference type="ARBA" id="ARBA00004123"/>
    </source>
</evidence>
<name>A0A8H7CLA4_9AGAR</name>
<comment type="caution">
    <text evidence="6">The sequence shown here is derived from an EMBL/GenBank/DDBJ whole genome shotgun (WGS) entry which is preliminary data.</text>
</comment>
<dbReference type="GO" id="GO:0005634">
    <property type="term" value="C:nucleus"/>
    <property type="evidence" value="ECO:0007669"/>
    <property type="project" value="UniProtKB-SubCell"/>
</dbReference>
<dbReference type="PANTHER" id="PTHR15107">
    <property type="entry name" value="RETINOBLASTOMA BINDING PROTEIN 8"/>
    <property type="match status" value="1"/>
</dbReference>
<sequence length="231" mass="26180">MCMYVRTAKMLTRKDRVKFDGSVAQFGLHLLPFLQLEDVPRDREMAENAPTSTPANTSASKQLTDYSAFKGRGRYGKTAAGNDTINASYAIDPARNDGVDFQYDAVVRGKEDRRRMDGGDCECCRDYYEAIGPMPSRLQPPLWRSPTKSSSGSKPCRNDGREDAIQSHKQAISRHRHNWAQGSTPPSYWSIGFPNTQEAQMINEKAAEMHQQKMRMVQREAENGGRYYKTR</sequence>
<gene>
    <name evidence="6" type="ORF">MVEN_01932200</name>
</gene>